<dbReference type="GO" id="GO:0046872">
    <property type="term" value="F:metal ion binding"/>
    <property type="evidence" value="ECO:0007669"/>
    <property type="project" value="UniProtKB-KW"/>
</dbReference>
<evidence type="ECO:0000256" key="17">
    <source>
        <dbReference type="ARBA" id="ARBA00081076"/>
    </source>
</evidence>
<evidence type="ECO:0000256" key="1">
    <source>
        <dbReference type="ARBA" id="ARBA00001913"/>
    </source>
</evidence>
<evidence type="ECO:0000256" key="12">
    <source>
        <dbReference type="ARBA" id="ARBA00050460"/>
    </source>
</evidence>
<keyword evidence="6" id="KW-0378">Hydrolase</keyword>
<name>A0A3M6UQC3_POCDA</name>
<proteinExistence type="inferred from homology"/>
<dbReference type="EC" id="3.1.6.13" evidence="15"/>
<dbReference type="InterPro" id="IPR024607">
    <property type="entry name" value="Sulfatase_CS"/>
</dbReference>
<dbReference type="SUPFAM" id="SSF53649">
    <property type="entry name" value="Alkaline phosphatase-like"/>
    <property type="match status" value="1"/>
</dbReference>
<keyword evidence="20" id="KW-1185">Reference proteome</keyword>
<dbReference type="AlphaFoldDB" id="A0A3M6UQC3"/>
<dbReference type="FunFam" id="3.40.720.10:FF:000027">
    <property type="entry name" value="iduronate 2-sulfatase"/>
    <property type="match status" value="1"/>
</dbReference>
<dbReference type="Proteomes" id="UP000275408">
    <property type="component" value="Unassembled WGS sequence"/>
</dbReference>
<keyword evidence="7" id="KW-0106">Calcium</keyword>
<dbReference type="InterPro" id="IPR017850">
    <property type="entry name" value="Alkaline_phosphatase_core_sf"/>
</dbReference>
<dbReference type="GO" id="GO:0004423">
    <property type="term" value="F:iduronate-2-sulfatase activity"/>
    <property type="evidence" value="ECO:0007669"/>
    <property type="project" value="UniProtKB-EC"/>
</dbReference>
<evidence type="ECO:0000256" key="5">
    <source>
        <dbReference type="ARBA" id="ARBA00022729"/>
    </source>
</evidence>
<keyword evidence="8" id="KW-0865">Zymogen</keyword>
<evidence type="ECO:0000256" key="2">
    <source>
        <dbReference type="ARBA" id="ARBA00004371"/>
    </source>
</evidence>
<evidence type="ECO:0000256" key="6">
    <source>
        <dbReference type="ARBA" id="ARBA00022801"/>
    </source>
</evidence>
<comment type="caution">
    <text evidence="19">The sequence shown here is derived from an EMBL/GenBank/DDBJ whole genome shotgun (WGS) entry which is preliminary data.</text>
</comment>
<evidence type="ECO:0000256" key="3">
    <source>
        <dbReference type="ARBA" id="ARBA00008779"/>
    </source>
</evidence>
<dbReference type="Pfam" id="PF00884">
    <property type="entry name" value="Sulfatase"/>
    <property type="match status" value="1"/>
</dbReference>
<dbReference type="OrthoDB" id="96314at2759"/>
<dbReference type="PANTHER" id="PTHR45953">
    <property type="entry name" value="IDURONATE 2-SULFATASE"/>
    <property type="match status" value="1"/>
</dbReference>
<evidence type="ECO:0000256" key="9">
    <source>
        <dbReference type="ARBA" id="ARBA00023157"/>
    </source>
</evidence>
<organism evidence="19 20">
    <name type="scientific">Pocillopora damicornis</name>
    <name type="common">Cauliflower coral</name>
    <name type="synonym">Millepora damicornis</name>
    <dbReference type="NCBI Taxonomy" id="46731"/>
    <lineage>
        <taxon>Eukaryota</taxon>
        <taxon>Metazoa</taxon>
        <taxon>Cnidaria</taxon>
        <taxon>Anthozoa</taxon>
        <taxon>Hexacorallia</taxon>
        <taxon>Scleractinia</taxon>
        <taxon>Astrocoeniina</taxon>
        <taxon>Pocilloporidae</taxon>
        <taxon>Pocillopora</taxon>
    </lineage>
</organism>
<keyword evidence="9" id="KW-1015">Disulfide bond</keyword>
<evidence type="ECO:0000256" key="13">
    <source>
        <dbReference type="ARBA" id="ARBA00056350"/>
    </source>
</evidence>
<evidence type="ECO:0000256" key="4">
    <source>
        <dbReference type="ARBA" id="ARBA00022723"/>
    </source>
</evidence>
<comment type="catalytic activity">
    <reaction evidence="12">
        <text>Hydrolysis of the 2-sulfate groups of the L-iduronate 2-sulfate units of dermatan sulfate, heparan sulfate and heparin.</text>
        <dbReference type="EC" id="3.1.6.13"/>
    </reaction>
</comment>
<evidence type="ECO:0000256" key="14">
    <source>
        <dbReference type="ARBA" id="ARBA00062513"/>
    </source>
</evidence>
<keyword evidence="10" id="KW-0325">Glycoprotein</keyword>
<keyword evidence="11" id="KW-0458">Lysosome</keyword>
<evidence type="ECO:0000313" key="19">
    <source>
        <dbReference type="EMBL" id="RMX55821.1"/>
    </source>
</evidence>
<gene>
    <name evidence="19" type="ORF">pdam_00009581</name>
</gene>
<evidence type="ECO:0000256" key="8">
    <source>
        <dbReference type="ARBA" id="ARBA00023145"/>
    </source>
</evidence>
<evidence type="ECO:0000256" key="16">
    <source>
        <dbReference type="ARBA" id="ARBA00068336"/>
    </source>
</evidence>
<evidence type="ECO:0000256" key="7">
    <source>
        <dbReference type="ARBA" id="ARBA00022837"/>
    </source>
</evidence>
<dbReference type="SMR" id="A0A3M6UQC3"/>
<dbReference type="EMBL" id="RCHS01000997">
    <property type="protein sequence ID" value="RMX55821.1"/>
    <property type="molecule type" value="Genomic_DNA"/>
</dbReference>
<keyword evidence="4" id="KW-0479">Metal-binding</keyword>
<reference evidence="19 20" key="1">
    <citation type="journal article" date="2018" name="Sci. Rep.">
        <title>Comparative analysis of the Pocillopora damicornis genome highlights role of immune system in coral evolution.</title>
        <authorList>
            <person name="Cunning R."/>
            <person name="Bay R.A."/>
            <person name="Gillette P."/>
            <person name="Baker A.C."/>
            <person name="Traylor-Knowles N."/>
        </authorList>
    </citation>
    <scope>NUCLEOTIDE SEQUENCE [LARGE SCALE GENOMIC DNA]</scope>
    <source>
        <strain evidence="19">RSMAS</strain>
        <tissue evidence="19">Whole animal</tissue>
    </source>
</reference>
<dbReference type="PANTHER" id="PTHR45953:SF1">
    <property type="entry name" value="IDURONATE 2-SULFATASE"/>
    <property type="match status" value="1"/>
</dbReference>
<keyword evidence="5" id="KW-0732">Signal</keyword>
<comment type="subcellular location">
    <subcellularLocation>
        <location evidence="2">Lysosome</location>
    </subcellularLocation>
</comment>
<dbReference type="STRING" id="46731.A0A3M6UQC3"/>
<evidence type="ECO:0000256" key="15">
    <source>
        <dbReference type="ARBA" id="ARBA00066413"/>
    </source>
</evidence>
<feature type="domain" description="Sulfatase N-terminal" evidence="18">
    <location>
        <begin position="37"/>
        <end position="400"/>
    </location>
</feature>
<evidence type="ECO:0000256" key="11">
    <source>
        <dbReference type="ARBA" id="ARBA00023228"/>
    </source>
</evidence>
<dbReference type="GO" id="GO:0043202">
    <property type="term" value="C:lysosomal lumen"/>
    <property type="evidence" value="ECO:0007669"/>
    <property type="project" value="UniProtKB-ARBA"/>
</dbReference>
<dbReference type="Gene3D" id="3.40.720.10">
    <property type="entry name" value="Alkaline Phosphatase, subunit A"/>
    <property type="match status" value="1"/>
</dbReference>
<accession>A0A3M6UQC3</accession>
<comment type="cofactor">
    <cofactor evidence="1">
        <name>Ca(2+)</name>
        <dbReference type="ChEBI" id="CHEBI:29108"/>
    </cofactor>
</comment>
<evidence type="ECO:0000259" key="18">
    <source>
        <dbReference type="Pfam" id="PF00884"/>
    </source>
</evidence>
<dbReference type="PROSITE" id="PS00523">
    <property type="entry name" value="SULFATASE_1"/>
    <property type="match status" value="1"/>
</dbReference>
<dbReference type="OMA" id="CQQAICG"/>
<comment type="function">
    <text evidence="13">Lysosomal enzyme involved in the degradation pathway of dermatan sulfate and heparan sulfate.</text>
</comment>
<protein>
    <recommendedName>
        <fullName evidence="16">Iduronate 2-sulfatase</fullName>
        <ecNumber evidence="15">3.1.6.13</ecNumber>
    </recommendedName>
    <alternativeName>
        <fullName evidence="17">Alpha-L-iduronate sulfate sulfatase</fullName>
    </alternativeName>
</protein>
<dbReference type="GO" id="GO:1901136">
    <property type="term" value="P:carbohydrate derivative catabolic process"/>
    <property type="evidence" value="ECO:0007669"/>
    <property type="project" value="UniProtKB-ARBA"/>
</dbReference>
<evidence type="ECO:0000313" key="20">
    <source>
        <dbReference type="Proteomes" id="UP000275408"/>
    </source>
</evidence>
<dbReference type="InterPro" id="IPR035874">
    <property type="entry name" value="IDS"/>
</dbReference>
<dbReference type="InterPro" id="IPR000917">
    <property type="entry name" value="Sulfatase_N"/>
</dbReference>
<dbReference type="PROSITE" id="PS00149">
    <property type="entry name" value="SULFATASE_2"/>
    <property type="match status" value="1"/>
</dbReference>
<comment type="similarity">
    <text evidence="3">Belongs to the sulfatase family.</text>
</comment>
<comment type="subunit">
    <text evidence="14">Monomer. The 58-kDa mature form is composed of two chains resulting from proteolitic processing, the 42-kDa chain and the 14-kDa chain that remain stably associated and form the 58-kDa intermediate form which is enzymatically active.</text>
</comment>
<dbReference type="CDD" id="cd16030">
    <property type="entry name" value="iduronate-2-sulfatase"/>
    <property type="match status" value="1"/>
</dbReference>
<evidence type="ECO:0000256" key="10">
    <source>
        <dbReference type="ARBA" id="ARBA00023180"/>
    </source>
</evidence>
<sequence length="542" mass="61438">MELRQFHFATLLAGFPSFLMTYLMICTSDGFPQDKMNVLFIVADDLRPTLGSYGNTVVQTPNLDKLAQRSIRFTTAASQQAVCAPSRISFLTGRRPDTTKLFSNEKATYWRVNAGNFTSLPQHFKDSGYFTASAGKVFHPGRASNFTDDYPYSWTIPPYHASTHTYKNAAVCPSADGRLHTNIVCPVDVEKQPERTLPDIQSTQYALNFLKNHTDSNNNNQPFFLAVGYHKPHIPLKFPKQFLDMYPIEEIHVAADPLLPFDLPPVAYEPWTDLRWRDDIAALNLSFPYERMPDFYAKKIIQSYYAATTYMDSLVGQLLIALDEYGLTGNTIVSFIGDHGWALGEHQEWSKFSNFRIATNVPLMIHMPGVTDNRDHGGSGIVSDALVELVDLFPTLAELAELKVPDLCPDDSSNITLCSEGLSFAPLLKNLSMPWKKAIFSQYPRPSDEPRENTCEPRPSEITIMGYSMQTSRFHYTEWIQYDHETQKGNWSNKHARELYIDPRDDLNVASLPDLSDLVQELSDQLRKGWRNALPENNHVNA</sequence>